<gene>
    <name evidence="1" type="ORF">HP397_03750</name>
</gene>
<protein>
    <submittedName>
        <fullName evidence="1">Uncharacterized protein</fullName>
    </submittedName>
</protein>
<evidence type="ECO:0000313" key="2">
    <source>
        <dbReference type="Proteomes" id="UP000526184"/>
    </source>
</evidence>
<dbReference type="RefSeq" id="WP_180136032.1">
    <property type="nucleotide sequence ID" value="NZ_JABMKT010000016.1"/>
</dbReference>
<comment type="caution">
    <text evidence="1">The sequence shown here is derived from an EMBL/GenBank/DDBJ whole genome shotgun (WGS) entry which is preliminary data.</text>
</comment>
<dbReference type="Proteomes" id="UP000526184">
    <property type="component" value="Unassembled WGS sequence"/>
</dbReference>
<sequence length="240" mass="28687">MKKILLLILVLMSMVSFSEYYSIEDIKADGYKLYIKKGIEYAIFSKNGEFYSFINNSNDRSFMKIEDQKFVKEILTKYKNKINFFTVDETNNNIYYYIFTNDLNTLNKIKSSVEKKYKEKKDKLVLITDVVDGDGGDPKDYYYLAFDILLNYIYSEYNIQNLTLRLSKSNYHKLYKAFHRQDDNGDGLIRILFKEFEVVVPFELNQEVIEFLEFDKNNIRIYDGIKKEYINGGDFYEENY</sequence>
<organism evidence="1 2">
    <name type="scientific">Streptobacillus felis</name>
    <dbReference type="NCBI Taxonomy" id="1384509"/>
    <lineage>
        <taxon>Bacteria</taxon>
        <taxon>Fusobacteriati</taxon>
        <taxon>Fusobacteriota</taxon>
        <taxon>Fusobacteriia</taxon>
        <taxon>Fusobacteriales</taxon>
        <taxon>Leptotrichiaceae</taxon>
        <taxon>Streptobacillus</taxon>
    </lineage>
</organism>
<proteinExistence type="predicted"/>
<dbReference type="AlphaFoldDB" id="A0A7Z0T8H0"/>
<dbReference type="EMBL" id="JABMKT010000016">
    <property type="protein sequence ID" value="NYV27934.1"/>
    <property type="molecule type" value="Genomic_DNA"/>
</dbReference>
<evidence type="ECO:0000313" key="1">
    <source>
        <dbReference type="EMBL" id="NYV27934.1"/>
    </source>
</evidence>
<keyword evidence="2" id="KW-1185">Reference proteome</keyword>
<accession>A0A7Z0T8H0</accession>
<reference evidence="1 2" key="1">
    <citation type="submission" date="2020-05" db="EMBL/GenBank/DDBJ databases">
        <title>Streptobacillus felis strain LHL191014123.</title>
        <authorList>
            <person name="Fawzy A."/>
            <person name="Rau J."/>
            <person name="Risse K."/>
            <person name="Schauerte N."/>
            <person name="Geiger C."/>
            <person name="Blom J."/>
            <person name="Imirzalioglu C."/>
            <person name="Falgenhauer J."/>
            <person name="Bach A."/>
            <person name="Herden C."/>
            <person name="Eisenberg T."/>
        </authorList>
    </citation>
    <scope>NUCLEOTIDE SEQUENCE [LARGE SCALE GENOMIC DNA]</scope>
    <source>
        <strain evidence="1 2">LHL191014123</strain>
    </source>
</reference>
<name>A0A7Z0T8H0_9FUSO</name>